<dbReference type="PANTHER" id="PTHR40130:SF1">
    <property type="entry name" value="SPINDLE POLE BODY-ASSOCIATED PROTEIN CUT12 DOMAIN-CONTAINING PROTEIN"/>
    <property type="match status" value="1"/>
</dbReference>
<proteinExistence type="predicted"/>
<evidence type="ECO:0000256" key="2">
    <source>
        <dbReference type="SAM" id="MobiDB-lite"/>
    </source>
</evidence>
<feature type="region of interest" description="Disordered" evidence="2">
    <location>
        <begin position="367"/>
        <end position="394"/>
    </location>
</feature>
<feature type="compositionally biased region" description="Basic and acidic residues" evidence="2">
    <location>
        <begin position="537"/>
        <end position="546"/>
    </location>
</feature>
<feature type="region of interest" description="Disordered" evidence="2">
    <location>
        <begin position="1"/>
        <end position="22"/>
    </location>
</feature>
<feature type="region of interest" description="Disordered" evidence="2">
    <location>
        <begin position="537"/>
        <end position="566"/>
    </location>
</feature>
<evidence type="ECO:0000313" key="3">
    <source>
        <dbReference type="EMBL" id="KAK3324315.1"/>
    </source>
</evidence>
<dbReference type="SUPFAM" id="SSF140361">
    <property type="entry name" value="MIT domain-like"/>
    <property type="match status" value="1"/>
</dbReference>
<feature type="region of interest" description="Disordered" evidence="2">
    <location>
        <begin position="277"/>
        <end position="312"/>
    </location>
</feature>
<reference evidence="3" key="1">
    <citation type="journal article" date="2023" name="Mol. Phylogenet. Evol.">
        <title>Genome-scale phylogeny and comparative genomics of the fungal order Sordariales.</title>
        <authorList>
            <person name="Hensen N."/>
            <person name="Bonometti L."/>
            <person name="Westerberg I."/>
            <person name="Brannstrom I.O."/>
            <person name="Guillou S."/>
            <person name="Cros-Aarteil S."/>
            <person name="Calhoun S."/>
            <person name="Haridas S."/>
            <person name="Kuo A."/>
            <person name="Mondo S."/>
            <person name="Pangilinan J."/>
            <person name="Riley R."/>
            <person name="LaButti K."/>
            <person name="Andreopoulos B."/>
            <person name="Lipzen A."/>
            <person name="Chen C."/>
            <person name="Yan M."/>
            <person name="Daum C."/>
            <person name="Ng V."/>
            <person name="Clum A."/>
            <person name="Steindorff A."/>
            <person name="Ohm R.A."/>
            <person name="Martin F."/>
            <person name="Silar P."/>
            <person name="Natvig D.O."/>
            <person name="Lalanne C."/>
            <person name="Gautier V."/>
            <person name="Ament-Velasquez S.L."/>
            <person name="Kruys A."/>
            <person name="Hutchinson M.I."/>
            <person name="Powell A.J."/>
            <person name="Barry K."/>
            <person name="Miller A.N."/>
            <person name="Grigoriev I.V."/>
            <person name="Debuchy R."/>
            <person name="Gladieux P."/>
            <person name="Hiltunen Thoren M."/>
            <person name="Johannesson H."/>
        </authorList>
    </citation>
    <scope>NUCLEOTIDE SEQUENCE</scope>
    <source>
        <strain evidence="3">SMH4131-1</strain>
    </source>
</reference>
<organism evidence="3 4">
    <name type="scientific">Cercophora scortea</name>
    <dbReference type="NCBI Taxonomy" id="314031"/>
    <lineage>
        <taxon>Eukaryota</taxon>
        <taxon>Fungi</taxon>
        <taxon>Dikarya</taxon>
        <taxon>Ascomycota</taxon>
        <taxon>Pezizomycotina</taxon>
        <taxon>Sordariomycetes</taxon>
        <taxon>Sordariomycetidae</taxon>
        <taxon>Sordariales</taxon>
        <taxon>Lasiosphaeriaceae</taxon>
        <taxon>Cercophora</taxon>
    </lineage>
</organism>
<name>A0AAE0IG60_9PEZI</name>
<gene>
    <name evidence="3" type="ORF">B0T19DRAFT_428340</name>
</gene>
<comment type="caution">
    <text evidence="3">The sequence shown here is derived from an EMBL/GenBank/DDBJ whole genome shotgun (WGS) entry which is preliminary data.</text>
</comment>
<feature type="region of interest" description="Disordered" evidence="2">
    <location>
        <begin position="68"/>
        <end position="242"/>
    </location>
</feature>
<dbReference type="PANTHER" id="PTHR40130">
    <property type="entry name" value="EXPRESSED PROTEIN"/>
    <property type="match status" value="1"/>
</dbReference>
<reference evidence="3" key="2">
    <citation type="submission" date="2023-06" db="EMBL/GenBank/DDBJ databases">
        <authorList>
            <consortium name="Lawrence Berkeley National Laboratory"/>
            <person name="Haridas S."/>
            <person name="Hensen N."/>
            <person name="Bonometti L."/>
            <person name="Westerberg I."/>
            <person name="Brannstrom I.O."/>
            <person name="Guillou S."/>
            <person name="Cros-Aarteil S."/>
            <person name="Calhoun S."/>
            <person name="Kuo A."/>
            <person name="Mondo S."/>
            <person name="Pangilinan J."/>
            <person name="Riley R."/>
            <person name="Labutti K."/>
            <person name="Andreopoulos B."/>
            <person name="Lipzen A."/>
            <person name="Chen C."/>
            <person name="Yanf M."/>
            <person name="Daum C."/>
            <person name="Ng V."/>
            <person name="Clum A."/>
            <person name="Steindorff A."/>
            <person name="Ohm R."/>
            <person name="Martin F."/>
            <person name="Silar P."/>
            <person name="Natvig D."/>
            <person name="Lalanne C."/>
            <person name="Gautier V."/>
            <person name="Ament-Velasquez S.L."/>
            <person name="Kruys A."/>
            <person name="Hutchinson M.I."/>
            <person name="Powell A.J."/>
            <person name="Barry K."/>
            <person name="Miller A.N."/>
            <person name="Grigoriev I.V."/>
            <person name="Debuchy R."/>
            <person name="Gladieux P."/>
            <person name="Thoren M.H."/>
            <person name="Johannesson H."/>
        </authorList>
    </citation>
    <scope>NUCLEOTIDE SEQUENCE</scope>
    <source>
        <strain evidence="3">SMH4131-1</strain>
    </source>
</reference>
<feature type="coiled-coil region" evidence="1">
    <location>
        <begin position="414"/>
        <end position="448"/>
    </location>
</feature>
<sequence>MDPSPLIKAHDHARAASNATQTSDTTVAINEHALAAGEFSNAAKSTTSAEALRTLGLLEQHHRRLSELLKLPLGPTSQSSSADGDIPEEDENEPPTGQEEHRGAGTTKSQPSRSSSTSVASSPGTAKPPPPTLSHPPRNKYPGGRDLSSSIASNLASARGIRSKYRGQALTPSVSNDQAPGSLEVHPRREGSAARHKTPDNTLDGSRKQQPGWVPPTTKTEVSGDSAKSERGSPTPTSTDDGFSRFYSTFGSLINRLSAPLAFAGLPLIAEESTTASEPAAGAAPEPTTAAAAAQKKFRPKPSSATTTSLAEPDLSKIFSRTTMRSLARDGHGANDSFYVVPTSGHTATYASILNHESKEKRRTMAASTHGTATAAAAADNDGDDDFVDAQESQSALPLSPAFRKRLGTKPRTERDLQNVIEELHLENASLKEMVDKLSKRLHAFELNSQSSHLALAQSLRFQHPGSPMSSLTSAAAGAPAADDAMRRKRSKEVEDQLSAAVARVVSLEKDNAALRQNMEKLEQNLERYREKWKDLKAGAKARREAQGQGQGQGQATDSDANRSGR</sequence>
<dbReference type="Proteomes" id="UP001286456">
    <property type="component" value="Unassembled WGS sequence"/>
</dbReference>
<protein>
    <submittedName>
        <fullName evidence="3">Uncharacterized protein</fullName>
    </submittedName>
</protein>
<keyword evidence="4" id="KW-1185">Reference proteome</keyword>
<dbReference type="EMBL" id="JAUEPO010000004">
    <property type="protein sequence ID" value="KAK3324315.1"/>
    <property type="molecule type" value="Genomic_DNA"/>
</dbReference>
<feature type="compositionally biased region" description="Low complexity" evidence="2">
    <location>
        <begin position="109"/>
        <end position="122"/>
    </location>
</feature>
<feature type="compositionally biased region" description="Polar residues" evidence="2">
    <location>
        <begin position="232"/>
        <end position="242"/>
    </location>
</feature>
<feature type="region of interest" description="Disordered" evidence="2">
    <location>
        <begin position="464"/>
        <end position="493"/>
    </location>
</feature>
<keyword evidence="1" id="KW-0175">Coiled coil</keyword>
<evidence type="ECO:0000256" key="1">
    <source>
        <dbReference type="SAM" id="Coils"/>
    </source>
</evidence>
<evidence type="ECO:0000313" key="4">
    <source>
        <dbReference type="Proteomes" id="UP001286456"/>
    </source>
</evidence>
<dbReference type="Gene3D" id="1.20.58.80">
    <property type="entry name" value="Phosphotransferase system, lactose/cellobiose-type IIA subunit"/>
    <property type="match status" value="1"/>
</dbReference>
<feature type="compositionally biased region" description="Polar residues" evidence="2">
    <location>
        <begin position="170"/>
        <end position="179"/>
    </location>
</feature>
<feature type="compositionally biased region" description="Basic and acidic residues" evidence="2">
    <location>
        <begin position="185"/>
        <end position="199"/>
    </location>
</feature>
<dbReference type="AlphaFoldDB" id="A0AAE0IG60"/>
<feature type="compositionally biased region" description="Low complexity" evidence="2">
    <location>
        <begin position="147"/>
        <end position="158"/>
    </location>
</feature>
<feature type="compositionally biased region" description="Low complexity" evidence="2">
    <location>
        <begin position="277"/>
        <end position="294"/>
    </location>
</feature>
<accession>A0AAE0IG60</accession>
<feature type="compositionally biased region" description="Low complexity" evidence="2">
    <location>
        <begin position="367"/>
        <end position="380"/>
    </location>
</feature>